<protein>
    <submittedName>
        <fullName evidence="2">Uncharacterized protein</fullName>
    </submittedName>
</protein>
<proteinExistence type="predicted"/>
<evidence type="ECO:0000313" key="2">
    <source>
        <dbReference type="EMBL" id="RPA85924.1"/>
    </source>
</evidence>
<organism evidence="2 3">
    <name type="scientific">Ascobolus immersus RN42</name>
    <dbReference type="NCBI Taxonomy" id="1160509"/>
    <lineage>
        <taxon>Eukaryota</taxon>
        <taxon>Fungi</taxon>
        <taxon>Dikarya</taxon>
        <taxon>Ascomycota</taxon>
        <taxon>Pezizomycotina</taxon>
        <taxon>Pezizomycetes</taxon>
        <taxon>Pezizales</taxon>
        <taxon>Ascobolaceae</taxon>
        <taxon>Ascobolus</taxon>
    </lineage>
</organism>
<dbReference type="OrthoDB" id="3799394at2759"/>
<name>A0A3N4IWC2_ASCIM</name>
<sequence length="183" mass="19961">MPRWFQWGNCLPVEPSVARSVNQVIKRLAMEIPIITMQFTTILAAALSLITLTSALPQSTATGTACYDNCLSQRICIMSYPAGCYCMNDARAACATECKVGKPFLDSCDLINPIEPEVPIKPAPVKPKVCFDKCVSEWACIQSWPESCYCANGIKKRCADQCNYSGAKYQQCPATTAANVISV</sequence>
<dbReference type="Proteomes" id="UP000275078">
    <property type="component" value="Unassembled WGS sequence"/>
</dbReference>
<dbReference type="AlphaFoldDB" id="A0A3N4IWC2"/>
<gene>
    <name evidence="2" type="ORF">BJ508DRAFT_358489</name>
</gene>
<reference evidence="2 3" key="1">
    <citation type="journal article" date="2018" name="Nat. Ecol. Evol.">
        <title>Pezizomycetes genomes reveal the molecular basis of ectomycorrhizal truffle lifestyle.</title>
        <authorList>
            <person name="Murat C."/>
            <person name="Payen T."/>
            <person name="Noel B."/>
            <person name="Kuo A."/>
            <person name="Morin E."/>
            <person name="Chen J."/>
            <person name="Kohler A."/>
            <person name="Krizsan K."/>
            <person name="Balestrini R."/>
            <person name="Da Silva C."/>
            <person name="Montanini B."/>
            <person name="Hainaut M."/>
            <person name="Levati E."/>
            <person name="Barry K.W."/>
            <person name="Belfiori B."/>
            <person name="Cichocki N."/>
            <person name="Clum A."/>
            <person name="Dockter R.B."/>
            <person name="Fauchery L."/>
            <person name="Guy J."/>
            <person name="Iotti M."/>
            <person name="Le Tacon F."/>
            <person name="Lindquist E.A."/>
            <person name="Lipzen A."/>
            <person name="Malagnac F."/>
            <person name="Mello A."/>
            <person name="Molinier V."/>
            <person name="Miyauchi S."/>
            <person name="Poulain J."/>
            <person name="Riccioni C."/>
            <person name="Rubini A."/>
            <person name="Sitrit Y."/>
            <person name="Splivallo R."/>
            <person name="Traeger S."/>
            <person name="Wang M."/>
            <person name="Zifcakova L."/>
            <person name="Wipf D."/>
            <person name="Zambonelli A."/>
            <person name="Paolocci F."/>
            <person name="Nowrousian M."/>
            <person name="Ottonello S."/>
            <person name="Baldrian P."/>
            <person name="Spatafora J.W."/>
            <person name="Henrissat B."/>
            <person name="Nagy L.G."/>
            <person name="Aury J.M."/>
            <person name="Wincker P."/>
            <person name="Grigoriev I.V."/>
            <person name="Bonfante P."/>
            <person name="Martin F.M."/>
        </authorList>
    </citation>
    <scope>NUCLEOTIDE SEQUENCE [LARGE SCALE GENOMIC DNA]</scope>
    <source>
        <strain evidence="2 3">RN42</strain>
    </source>
</reference>
<accession>A0A3N4IWC2</accession>
<evidence type="ECO:0000313" key="3">
    <source>
        <dbReference type="Proteomes" id="UP000275078"/>
    </source>
</evidence>
<evidence type="ECO:0000256" key="1">
    <source>
        <dbReference type="SAM" id="Phobius"/>
    </source>
</evidence>
<keyword evidence="3" id="KW-1185">Reference proteome</keyword>
<dbReference type="EMBL" id="ML119651">
    <property type="protein sequence ID" value="RPA85924.1"/>
    <property type="molecule type" value="Genomic_DNA"/>
</dbReference>
<keyword evidence="1" id="KW-1133">Transmembrane helix</keyword>
<keyword evidence="1" id="KW-0472">Membrane</keyword>
<feature type="transmembrane region" description="Helical" evidence="1">
    <location>
        <begin position="34"/>
        <end position="56"/>
    </location>
</feature>
<keyword evidence="1" id="KW-0812">Transmembrane</keyword>